<evidence type="ECO:0000313" key="1">
    <source>
        <dbReference type="EMBL" id="MET4721267.1"/>
    </source>
</evidence>
<dbReference type="InterPro" id="IPR037175">
    <property type="entry name" value="KFase_sf"/>
</dbReference>
<organism evidence="1 2">
    <name type="scientific">Bradyrhizobium japonicum</name>
    <dbReference type="NCBI Taxonomy" id="375"/>
    <lineage>
        <taxon>Bacteria</taxon>
        <taxon>Pseudomonadati</taxon>
        <taxon>Pseudomonadota</taxon>
        <taxon>Alphaproteobacteria</taxon>
        <taxon>Hyphomicrobiales</taxon>
        <taxon>Nitrobacteraceae</taxon>
        <taxon>Bradyrhizobium</taxon>
    </lineage>
</organism>
<sequence>MAIAKGGTKMCESPTIKGRTGWRGWSELPTRAIQKTDEKWVDLTYPFSISVPRSAAFPPPKFSYFAQMPERPLNVTQMETIVHMGTHVDAPRHFYVGGPGMDEIPLERMTGEGVVIRLEKAVNEEIGVDDLAAAKPRIEPGDIVAIDTGWSGNWGTPEWNRHPYLSLEAAQWLVDQKVKLVAVDTATPDLPYDLRPKDFQFPVHCMLLKDGVLISEQIANLHTLGGRRAEFLFCPLSIEGCDGAPARVLARAFS</sequence>
<dbReference type="EMBL" id="JBEPTQ010000002">
    <property type="protein sequence ID" value="MET4721267.1"/>
    <property type="molecule type" value="Genomic_DNA"/>
</dbReference>
<dbReference type="Pfam" id="PF04199">
    <property type="entry name" value="Cyclase"/>
    <property type="match status" value="1"/>
</dbReference>
<accession>A0ABV2RWI5</accession>
<comment type="caution">
    <text evidence="1">The sequence shown here is derived from an EMBL/GenBank/DDBJ whole genome shotgun (WGS) entry which is preliminary data.</text>
</comment>
<keyword evidence="2" id="KW-1185">Reference proteome</keyword>
<gene>
    <name evidence="1" type="ORF">ABIF63_005373</name>
</gene>
<protein>
    <submittedName>
        <fullName evidence="1">Arylformamidase</fullName>
        <ecNumber evidence="1">3.5.1.9</ecNumber>
    </submittedName>
</protein>
<proteinExistence type="predicted"/>
<dbReference type="Proteomes" id="UP001549291">
    <property type="component" value="Unassembled WGS sequence"/>
</dbReference>
<dbReference type="RefSeq" id="WP_157789201.1">
    <property type="nucleotide sequence ID" value="NZ_CP066351.1"/>
</dbReference>
<dbReference type="EC" id="3.5.1.9" evidence="1"/>
<reference evidence="1 2" key="1">
    <citation type="submission" date="2024-06" db="EMBL/GenBank/DDBJ databases">
        <title>Genomic Encyclopedia of Type Strains, Phase V (KMG-V): Genome sequencing to study the core and pangenomes of soil and plant-associated prokaryotes.</title>
        <authorList>
            <person name="Whitman W."/>
        </authorList>
    </citation>
    <scope>NUCLEOTIDE SEQUENCE [LARGE SCALE GENOMIC DNA]</scope>
    <source>
        <strain evidence="1 2">USDA 160</strain>
    </source>
</reference>
<dbReference type="PANTHER" id="PTHR31118">
    <property type="entry name" value="CYCLASE-LIKE PROTEIN 2"/>
    <property type="match status" value="1"/>
</dbReference>
<dbReference type="PANTHER" id="PTHR31118:SF32">
    <property type="entry name" value="KYNURENINE FORMAMIDASE"/>
    <property type="match status" value="1"/>
</dbReference>
<dbReference type="Gene3D" id="3.50.30.50">
    <property type="entry name" value="Putative cyclase"/>
    <property type="match status" value="1"/>
</dbReference>
<dbReference type="SUPFAM" id="SSF102198">
    <property type="entry name" value="Putative cyclase"/>
    <property type="match status" value="1"/>
</dbReference>
<evidence type="ECO:0000313" key="2">
    <source>
        <dbReference type="Proteomes" id="UP001549291"/>
    </source>
</evidence>
<name>A0ABV2RWI5_BRAJP</name>
<dbReference type="GO" id="GO:0004061">
    <property type="term" value="F:arylformamidase activity"/>
    <property type="evidence" value="ECO:0007669"/>
    <property type="project" value="UniProtKB-EC"/>
</dbReference>
<keyword evidence="1" id="KW-0378">Hydrolase</keyword>
<dbReference type="InterPro" id="IPR007325">
    <property type="entry name" value="KFase/CYL"/>
</dbReference>